<dbReference type="GO" id="GO:0003735">
    <property type="term" value="F:structural constituent of ribosome"/>
    <property type="evidence" value="ECO:0007669"/>
    <property type="project" value="InterPro"/>
</dbReference>
<dbReference type="FunFam" id="3.30.70.600:FF:000003">
    <property type="entry name" value="30S ribosomal protein S10"/>
    <property type="match status" value="1"/>
</dbReference>
<dbReference type="GO" id="GO:0005840">
    <property type="term" value="C:ribosome"/>
    <property type="evidence" value="ECO:0007669"/>
    <property type="project" value="UniProtKB-KW"/>
</dbReference>
<accession>A0A9P6RV51</accession>
<dbReference type="HAMAP" id="MF_00508">
    <property type="entry name" value="Ribosomal_uS10"/>
    <property type="match status" value="1"/>
</dbReference>
<comment type="caution">
    <text evidence="8">The sequence shown here is derived from an EMBL/GenBank/DDBJ whole genome shotgun (WGS) entry which is preliminary data.</text>
</comment>
<keyword evidence="9" id="KW-1185">Reference proteome</keyword>
<gene>
    <name evidence="8" type="primary">RSM10</name>
    <name evidence="8" type="ORF">BGZ99_008708</name>
</gene>
<keyword evidence="2 8" id="KW-0689">Ribosomal protein</keyword>
<sequence>MLSTLKTGLSVRGLNAVKFTSIATRSFSTPVNGKLPEEISEQDRLVYAEPIQIPTTHNITVAHLHLRSYLPGQLDFFADFARRAAAALEMPCSGTIPLPVQTSKWTVNKSPFVYKKAQETFERKTHKRLLAIKDTHPDVVRRWVQFLNQNSIAGVGMKVTIWENEELGIGQKRLDKVKKGESRNRSVAEMMGGAEQGVDINGLENQQPSDDVKAVADQLLAQMMKDIGGEEEIAAATTTTSTAAETPASGTIETVTEAIDFGSTASTTNVTAADDINIATEAVSFNATSTATDSKSSTTTTTQADPSSSPDVSHEKSVPTESHLAQAIEPVVTGSSTLDTKLSEAVEKAVAETATKADKA</sequence>
<protein>
    <recommendedName>
        <fullName evidence="4">Small ribosomal subunit protein uS10m</fullName>
    </recommendedName>
    <alternativeName>
        <fullName evidence="5">37S ribosomal protein S10, mitochondrial</fullName>
    </alternativeName>
</protein>
<dbReference type="Pfam" id="PF00338">
    <property type="entry name" value="Ribosomal_S10"/>
    <property type="match status" value="1"/>
</dbReference>
<feature type="domain" description="Small ribosomal subunit protein uS10" evidence="7">
    <location>
        <begin position="63"/>
        <end position="160"/>
    </location>
</feature>
<evidence type="ECO:0000256" key="3">
    <source>
        <dbReference type="ARBA" id="ARBA00023274"/>
    </source>
</evidence>
<feature type="compositionally biased region" description="Low complexity" evidence="6">
    <location>
        <begin position="287"/>
        <end position="311"/>
    </location>
</feature>
<dbReference type="SUPFAM" id="SSF54999">
    <property type="entry name" value="Ribosomal protein S10"/>
    <property type="match status" value="1"/>
</dbReference>
<evidence type="ECO:0000313" key="8">
    <source>
        <dbReference type="EMBL" id="KAG0326944.1"/>
    </source>
</evidence>
<dbReference type="OrthoDB" id="366214at2759"/>
<evidence type="ECO:0000256" key="1">
    <source>
        <dbReference type="ARBA" id="ARBA00007102"/>
    </source>
</evidence>
<evidence type="ECO:0000313" key="9">
    <source>
        <dbReference type="Proteomes" id="UP000738325"/>
    </source>
</evidence>
<dbReference type="SMART" id="SM01403">
    <property type="entry name" value="Ribosomal_S10"/>
    <property type="match status" value="1"/>
</dbReference>
<evidence type="ECO:0000256" key="2">
    <source>
        <dbReference type="ARBA" id="ARBA00022980"/>
    </source>
</evidence>
<dbReference type="PANTHER" id="PTHR11700">
    <property type="entry name" value="30S RIBOSOMAL PROTEIN S10 FAMILY MEMBER"/>
    <property type="match status" value="1"/>
</dbReference>
<dbReference type="Gene3D" id="3.30.70.600">
    <property type="entry name" value="Ribosomal protein S10 domain"/>
    <property type="match status" value="1"/>
</dbReference>
<evidence type="ECO:0000259" key="7">
    <source>
        <dbReference type="SMART" id="SM01403"/>
    </source>
</evidence>
<dbReference type="InterPro" id="IPR027486">
    <property type="entry name" value="Ribosomal_uS10_dom"/>
</dbReference>
<dbReference type="GO" id="GO:0006412">
    <property type="term" value="P:translation"/>
    <property type="evidence" value="ECO:0007669"/>
    <property type="project" value="InterPro"/>
</dbReference>
<dbReference type="AlphaFoldDB" id="A0A9P6RV51"/>
<evidence type="ECO:0000256" key="4">
    <source>
        <dbReference type="ARBA" id="ARBA00035261"/>
    </source>
</evidence>
<dbReference type="GO" id="GO:1990904">
    <property type="term" value="C:ribonucleoprotein complex"/>
    <property type="evidence" value="ECO:0007669"/>
    <property type="project" value="UniProtKB-KW"/>
</dbReference>
<evidence type="ECO:0000256" key="5">
    <source>
        <dbReference type="ARBA" id="ARBA00042916"/>
    </source>
</evidence>
<comment type="similarity">
    <text evidence="1">Belongs to the universal ribosomal protein uS10 family.</text>
</comment>
<dbReference type="Proteomes" id="UP000738325">
    <property type="component" value="Unassembled WGS sequence"/>
</dbReference>
<reference evidence="8" key="1">
    <citation type="journal article" date="2020" name="Fungal Divers.">
        <title>Resolving the Mortierellaceae phylogeny through synthesis of multi-gene phylogenetics and phylogenomics.</title>
        <authorList>
            <person name="Vandepol N."/>
            <person name="Liber J."/>
            <person name="Desiro A."/>
            <person name="Na H."/>
            <person name="Kennedy M."/>
            <person name="Barry K."/>
            <person name="Grigoriev I.V."/>
            <person name="Miller A.N."/>
            <person name="O'Donnell K."/>
            <person name="Stajich J.E."/>
            <person name="Bonito G."/>
        </authorList>
    </citation>
    <scope>NUCLEOTIDE SEQUENCE</scope>
    <source>
        <strain evidence="8">REB-010B</strain>
    </source>
</reference>
<dbReference type="InterPro" id="IPR036838">
    <property type="entry name" value="Ribosomal_uS10_dom_sf"/>
</dbReference>
<dbReference type="EMBL" id="JAAAIP010000069">
    <property type="protein sequence ID" value="KAG0326944.1"/>
    <property type="molecule type" value="Genomic_DNA"/>
</dbReference>
<name>A0A9P6RV51_9FUNG</name>
<evidence type="ECO:0000256" key="6">
    <source>
        <dbReference type="SAM" id="MobiDB-lite"/>
    </source>
</evidence>
<feature type="region of interest" description="Disordered" evidence="6">
    <location>
        <begin position="287"/>
        <end position="337"/>
    </location>
</feature>
<dbReference type="PRINTS" id="PR00971">
    <property type="entry name" value="RIBOSOMALS10"/>
</dbReference>
<dbReference type="InterPro" id="IPR001848">
    <property type="entry name" value="Ribosomal_uS10"/>
</dbReference>
<keyword evidence="3" id="KW-0687">Ribonucleoprotein</keyword>
<organism evidence="8 9">
    <name type="scientific">Dissophora globulifera</name>
    <dbReference type="NCBI Taxonomy" id="979702"/>
    <lineage>
        <taxon>Eukaryota</taxon>
        <taxon>Fungi</taxon>
        <taxon>Fungi incertae sedis</taxon>
        <taxon>Mucoromycota</taxon>
        <taxon>Mortierellomycotina</taxon>
        <taxon>Mortierellomycetes</taxon>
        <taxon>Mortierellales</taxon>
        <taxon>Mortierellaceae</taxon>
        <taxon>Dissophora</taxon>
    </lineage>
</organism>
<proteinExistence type="inferred from homology"/>